<dbReference type="SUPFAM" id="SSF52418">
    <property type="entry name" value="Nucleoside phosphorylase/phosphoribosyltransferase catalytic domain"/>
    <property type="match status" value="1"/>
</dbReference>
<dbReference type="Proteomes" id="UP000318138">
    <property type="component" value="Chromosome"/>
</dbReference>
<feature type="domain" description="Glycosyl transferase family 3" evidence="10">
    <location>
        <begin position="70"/>
        <end position="315"/>
    </location>
</feature>
<dbReference type="GO" id="GO:0000162">
    <property type="term" value="P:L-tryptophan biosynthetic process"/>
    <property type="evidence" value="ECO:0007669"/>
    <property type="project" value="UniProtKB-UniRule"/>
</dbReference>
<dbReference type="GO" id="GO:0004048">
    <property type="term" value="F:anthranilate phosphoribosyltransferase activity"/>
    <property type="evidence" value="ECO:0007669"/>
    <property type="project" value="UniProtKB-UniRule"/>
</dbReference>
<keyword evidence="5 9" id="KW-0822">Tryptophan biosynthesis</keyword>
<evidence type="ECO:0000313" key="12">
    <source>
        <dbReference type="EMBL" id="QKS71098.1"/>
    </source>
</evidence>
<evidence type="ECO:0000256" key="1">
    <source>
        <dbReference type="ARBA" id="ARBA00004907"/>
    </source>
</evidence>
<comment type="similarity">
    <text evidence="8">In the C-terminal section; belongs to the anthranilate phosphoribosyltransferase family.</text>
</comment>
<dbReference type="NCBIfam" id="TIGR01245">
    <property type="entry name" value="trpD"/>
    <property type="match status" value="1"/>
</dbReference>
<evidence type="ECO:0000259" key="11">
    <source>
        <dbReference type="Pfam" id="PF02885"/>
    </source>
</evidence>
<dbReference type="Pfam" id="PF00591">
    <property type="entry name" value="Glycos_transf_3"/>
    <property type="match status" value="1"/>
</dbReference>
<reference evidence="13" key="1">
    <citation type="submission" date="2019-07" db="EMBL/GenBank/DDBJ databases">
        <title>Bacillus alkalisoli sp. nov. isolated from saline soil.</title>
        <authorList>
            <person name="Sun J.-Q."/>
            <person name="Xu L."/>
        </authorList>
    </citation>
    <scope>NUCLEOTIDE SEQUENCE [LARGE SCALE GENOMIC DNA]</scope>
    <source>
        <strain evidence="13">M4U3P1</strain>
    </source>
</reference>
<dbReference type="InterPro" id="IPR005940">
    <property type="entry name" value="Anthranilate_Pribosyl_Tfrase"/>
</dbReference>
<feature type="binding site" evidence="9">
    <location>
        <position position="221"/>
    </location>
    <ligand>
        <name>Mg(2+)</name>
        <dbReference type="ChEBI" id="CHEBI:18420"/>
        <label>2</label>
    </ligand>
</feature>
<dbReference type="GO" id="GO:0000287">
    <property type="term" value="F:magnesium ion binding"/>
    <property type="evidence" value="ECO:0007669"/>
    <property type="project" value="UniProtKB-UniRule"/>
</dbReference>
<evidence type="ECO:0000313" key="13">
    <source>
        <dbReference type="Proteomes" id="UP000318138"/>
    </source>
</evidence>
<dbReference type="InterPro" id="IPR000312">
    <property type="entry name" value="Glycosyl_Trfase_fam3"/>
</dbReference>
<evidence type="ECO:0000256" key="8">
    <source>
        <dbReference type="ARBA" id="ARBA00061188"/>
    </source>
</evidence>
<dbReference type="SUPFAM" id="SSF47648">
    <property type="entry name" value="Nucleoside phosphorylase/phosphoribosyltransferase N-terminal domain"/>
    <property type="match status" value="1"/>
</dbReference>
<feature type="binding site" evidence="9">
    <location>
        <position position="76"/>
    </location>
    <ligand>
        <name>5-phospho-alpha-D-ribose 1-diphosphate</name>
        <dbReference type="ChEBI" id="CHEBI:58017"/>
    </ligand>
</feature>
<comment type="catalytic activity">
    <reaction evidence="7 9">
        <text>N-(5-phospho-beta-D-ribosyl)anthranilate + diphosphate = 5-phospho-alpha-D-ribose 1-diphosphate + anthranilate</text>
        <dbReference type="Rhea" id="RHEA:11768"/>
        <dbReference type="ChEBI" id="CHEBI:16567"/>
        <dbReference type="ChEBI" id="CHEBI:18277"/>
        <dbReference type="ChEBI" id="CHEBI:33019"/>
        <dbReference type="ChEBI" id="CHEBI:58017"/>
        <dbReference type="EC" id="2.4.2.18"/>
    </reaction>
</comment>
<feature type="binding site" evidence="9">
    <location>
        <begin position="104"/>
        <end position="112"/>
    </location>
    <ligand>
        <name>5-phospho-alpha-D-ribose 1-diphosphate</name>
        <dbReference type="ChEBI" id="CHEBI:58017"/>
    </ligand>
</feature>
<sequence length="334" mass="35605">MTLSRIMTGQALSKKEATELVTIMMEGSLSNEEMAAILSVMQFRGLDAEEIAGFALGMEQKSKKIDVGFDVIDTCGTGGDASGTFNVSTAVAILLSSMQVKVAKHGNRSVSSKTGSADVLEKLGINFQQGEVEAKDALNKHGLTFLFAPHYHEAMRHVAPVRKALKMKTIFNVLGPLTNPAGAKRRVIGVYDVEVARKMAEASKSLSMERVLFVAGHDGLDEISPQTETTMIEVYQGEVTESTFRPEDAGLTRTTLDGAIVSDAEQSATLIEQVFAGNAPESATNLVLLNAGAALYVARKASTIKAGVAQAKEALGEQAIAHLQSMRAEKEVQS</sequence>
<dbReference type="KEGG" id="psua:FLK61_30755"/>
<accession>A0A859FE20</accession>
<dbReference type="InterPro" id="IPR017459">
    <property type="entry name" value="Glycosyl_Trfase_fam3_N_dom"/>
</dbReference>
<evidence type="ECO:0000256" key="2">
    <source>
        <dbReference type="ARBA" id="ARBA00022605"/>
    </source>
</evidence>
<evidence type="ECO:0000256" key="5">
    <source>
        <dbReference type="ARBA" id="ARBA00022822"/>
    </source>
</evidence>
<keyword evidence="9" id="KW-0479">Metal-binding</keyword>
<dbReference type="InterPro" id="IPR036320">
    <property type="entry name" value="Glycosyl_Trfase_fam3_N_dom_sf"/>
</dbReference>
<feature type="binding site" evidence="9">
    <location>
        <position position="84"/>
    </location>
    <ligand>
        <name>5-phospho-alpha-D-ribose 1-diphosphate</name>
        <dbReference type="ChEBI" id="CHEBI:58017"/>
    </ligand>
</feature>
<evidence type="ECO:0000256" key="4">
    <source>
        <dbReference type="ARBA" id="ARBA00022679"/>
    </source>
</evidence>
<comment type="cofactor">
    <cofactor evidence="9">
        <name>Mg(2+)</name>
        <dbReference type="ChEBI" id="CHEBI:18420"/>
    </cofactor>
    <text evidence="9">Binds 2 magnesium ions per monomer.</text>
</comment>
<dbReference type="Gene3D" id="1.20.970.10">
    <property type="entry name" value="Transferase, Pyrimidine Nucleoside Phosphorylase, Chain C"/>
    <property type="match status" value="1"/>
</dbReference>
<dbReference type="Pfam" id="PF02885">
    <property type="entry name" value="Glycos_trans_3N"/>
    <property type="match status" value="1"/>
</dbReference>
<gene>
    <name evidence="9 12" type="primary">trpD</name>
    <name evidence="12" type="ORF">FLK61_30755</name>
</gene>
<keyword evidence="6 9" id="KW-0057">Aromatic amino acid biosynthesis</keyword>
<dbReference type="EC" id="2.4.2.18" evidence="9"/>
<proteinExistence type="inferred from homology"/>
<evidence type="ECO:0000259" key="10">
    <source>
        <dbReference type="Pfam" id="PF00591"/>
    </source>
</evidence>
<keyword evidence="4 9" id="KW-0808">Transferase</keyword>
<dbReference type="InterPro" id="IPR035902">
    <property type="entry name" value="Nuc_phospho_transferase"/>
</dbReference>
<feature type="binding site" evidence="9">
    <location>
        <position position="107"/>
    </location>
    <ligand>
        <name>anthranilate</name>
        <dbReference type="ChEBI" id="CHEBI:16567"/>
        <label>1</label>
    </ligand>
</feature>
<keyword evidence="3 9" id="KW-0328">Glycosyltransferase</keyword>
<name>A0A859FE20_9BACI</name>
<dbReference type="FunFam" id="3.40.1030.10:FF:000002">
    <property type="entry name" value="Anthranilate phosphoribosyltransferase"/>
    <property type="match status" value="1"/>
</dbReference>
<feature type="binding site" evidence="9">
    <location>
        <position position="222"/>
    </location>
    <ligand>
        <name>Mg(2+)</name>
        <dbReference type="ChEBI" id="CHEBI:18420"/>
        <label>1</label>
    </ligand>
</feature>
<evidence type="ECO:0000256" key="7">
    <source>
        <dbReference type="ARBA" id="ARBA00052328"/>
    </source>
</evidence>
<evidence type="ECO:0000256" key="9">
    <source>
        <dbReference type="HAMAP-Rule" id="MF_00211"/>
    </source>
</evidence>
<feature type="binding site" evidence="9">
    <location>
        <position position="116"/>
    </location>
    <ligand>
        <name>5-phospho-alpha-D-ribose 1-diphosphate</name>
        <dbReference type="ChEBI" id="CHEBI:58017"/>
    </ligand>
</feature>
<keyword evidence="13" id="KW-1185">Reference proteome</keyword>
<dbReference type="PANTHER" id="PTHR43285">
    <property type="entry name" value="ANTHRANILATE PHOSPHORIBOSYLTRANSFERASE"/>
    <property type="match status" value="1"/>
</dbReference>
<dbReference type="PANTHER" id="PTHR43285:SF2">
    <property type="entry name" value="ANTHRANILATE PHOSPHORIBOSYLTRANSFERASE"/>
    <property type="match status" value="1"/>
</dbReference>
<dbReference type="Gene3D" id="3.40.1030.10">
    <property type="entry name" value="Nucleoside phosphorylase/phosphoribosyltransferase catalytic domain"/>
    <property type="match status" value="1"/>
</dbReference>
<dbReference type="UniPathway" id="UPA00035">
    <property type="reaction ID" value="UER00041"/>
</dbReference>
<feature type="binding site" evidence="9">
    <location>
        <position position="162"/>
    </location>
    <ligand>
        <name>anthranilate</name>
        <dbReference type="ChEBI" id="CHEBI:16567"/>
        <label>2</label>
    </ligand>
</feature>
<comment type="function">
    <text evidence="9">Catalyzes the transfer of the phosphoribosyl group of 5-phosphorylribose-1-pyrophosphate (PRPP) to anthranilate to yield N-(5'-phosphoribosyl)-anthranilate (PRA).</text>
</comment>
<dbReference type="RefSeq" id="WP_176009134.1">
    <property type="nucleotide sequence ID" value="NZ_CP041372.2"/>
</dbReference>
<comment type="subunit">
    <text evidence="9">Homodimer.</text>
</comment>
<comment type="pathway">
    <text evidence="1 9">Amino-acid biosynthesis; L-tryptophan biosynthesis; L-tryptophan from chorismate: step 2/5.</text>
</comment>
<feature type="binding site" evidence="9">
    <location>
        <position position="76"/>
    </location>
    <ligand>
        <name>anthranilate</name>
        <dbReference type="ChEBI" id="CHEBI:16567"/>
        <label>1</label>
    </ligand>
</feature>
<feature type="binding site" evidence="9">
    <location>
        <position position="222"/>
    </location>
    <ligand>
        <name>Mg(2+)</name>
        <dbReference type="ChEBI" id="CHEBI:18420"/>
        <label>2</label>
    </ligand>
</feature>
<feature type="domain" description="Glycosyl transferase family 3 N-terminal" evidence="11">
    <location>
        <begin position="3"/>
        <end position="60"/>
    </location>
</feature>
<keyword evidence="2 9" id="KW-0028">Amino-acid biosynthesis</keyword>
<comment type="caution">
    <text evidence="9">Lacks conserved residue(s) required for the propagation of feature annotation.</text>
</comment>
<feature type="binding site" evidence="9">
    <location>
        <begin position="79"/>
        <end position="80"/>
    </location>
    <ligand>
        <name>5-phospho-alpha-D-ribose 1-diphosphate</name>
        <dbReference type="ChEBI" id="CHEBI:58017"/>
    </ligand>
</feature>
<dbReference type="AlphaFoldDB" id="A0A859FE20"/>
<protein>
    <recommendedName>
        <fullName evidence="9">Anthranilate phosphoribosyltransferase</fullName>
        <ecNumber evidence="9">2.4.2.18</ecNumber>
    </recommendedName>
</protein>
<keyword evidence="9" id="KW-0460">Magnesium</keyword>
<feature type="binding site" evidence="9">
    <location>
        <begin position="86"/>
        <end position="89"/>
    </location>
    <ligand>
        <name>5-phospho-alpha-D-ribose 1-diphosphate</name>
        <dbReference type="ChEBI" id="CHEBI:58017"/>
    </ligand>
</feature>
<dbReference type="EMBL" id="CP041372">
    <property type="protein sequence ID" value="QKS71098.1"/>
    <property type="molecule type" value="Genomic_DNA"/>
</dbReference>
<dbReference type="HAMAP" id="MF_00211">
    <property type="entry name" value="TrpD"/>
    <property type="match status" value="1"/>
</dbReference>
<evidence type="ECO:0000256" key="3">
    <source>
        <dbReference type="ARBA" id="ARBA00022676"/>
    </source>
</evidence>
<evidence type="ECO:0000256" key="6">
    <source>
        <dbReference type="ARBA" id="ARBA00023141"/>
    </source>
</evidence>
<comment type="similarity">
    <text evidence="9">Belongs to the anthranilate phosphoribosyltransferase family.</text>
</comment>
<organism evidence="12 13">
    <name type="scientific">Paenalkalicoccus suaedae</name>
    <dbReference type="NCBI Taxonomy" id="2592382"/>
    <lineage>
        <taxon>Bacteria</taxon>
        <taxon>Bacillati</taxon>
        <taxon>Bacillota</taxon>
        <taxon>Bacilli</taxon>
        <taxon>Bacillales</taxon>
        <taxon>Bacillaceae</taxon>
        <taxon>Paenalkalicoccus</taxon>
    </lineage>
</organism>
<dbReference type="GO" id="GO:0005829">
    <property type="term" value="C:cytosol"/>
    <property type="evidence" value="ECO:0007669"/>
    <property type="project" value="TreeGrafter"/>
</dbReference>
<feature type="binding site" evidence="9">
    <location>
        <position position="88"/>
    </location>
    <ligand>
        <name>Mg(2+)</name>
        <dbReference type="ChEBI" id="CHEBI:18420"/>
        <label>1</label>
    </ligand>
</feature>